<dbReference type="InterPro" id="IPR038573">
    <property type="entry name" value="BrnT_sf"/>
</dbReference>
<evidence type="ECO:0000313" key="1">
    <source>
        <dbReference type="EMBL" id="QQP87487.1"/>
    </source>
</evidence>
<dbReference type="Proteomes" id="UP000595197">
    <property type="component" value="Chromosome"/>
</dbReference>
<dbReference type="Gene3D" id="3.10.450.530">
    <property type="entry name" value="Ribonuclease toxin, BrnT, of type II toxin-antitoxin system"/>
    <property type="match status" value="1"/>
</dbReference>
<organism evidence="1 2">
    <name type="scientific">Skermanella cutis</name>
    <dbReference type="NCBI Taxonomy" id="2775420"/>
    <lineage>
        <taxon>Bacteria</taxon>
        <taxon>Pseudomonadati</taxon>
        <taxon>Pseudomonadota</taxon>
        <taxon>Alphaproteobacteria</taxon>
        <taxon>Rhodospirillales</taxon>
        <taxon>Azospirillaceae</taxon>
        <taxon>Skermanella</taxon>
    </lineage>
</organism>
<name>A0ABX7B041_9PROT</name>
<dbReference type="InterPro" id="IPR007460">
    <property type="entry name" value="BrnT_toxin"/>
</dbReference>
<evidence type="ECO:0000313" key="2">
    <source>
        <dbReference type="Proteomes" id="UP000595197"/>
    </source>
</evidence>
<dbReference type="Pfam" id="PF04365">
    <property type="entry name" value="BrnT_toxin"/>
    <property type="match status" value="1"/>
</dbReference>
<dbReference type="EMBL" id="CP067420">
    <property type="protein sequence ID" value="QQP87487.1"/>
    <property type="molecule type" value="Genomic_DNA"/>
</dbReference>
<protein>
    <submittedName>
        <fullName evidence="1">BrnT family toxin</fullName>
    </submittedName>
</protein>
<sequence>MEFEWCDEKNNKNFEKHGLYFDHVIAAFAGHMIEKEDSRRKYGEKRYIAIGMVDNHVLAIVYTWRSGIRRLISARKARKDERRAYSTTLAGLNPDQES</sequence>
<proteinExistence type="predicted"/>
<dbReference type="RefSeq" id="WP_201070676.1">
    <property type="nucleotide sequence ID" value="NZ_CP067420.1"/>
</dbReference>
<keyword evidence="2" id="KW-1185">Reference proteome</keyword>
<accession>A0ABX7B041</accession>
<gene>
    <name evidence="1" type="ORF">IGS68_15395</name>
</gene>
<reference evidence="1" key="1">
    <citation type="submission" date="2021-02" db="EMBL/GenBank/DDBJ databases">
        <title>Skermanella TT6 skin isolate.</title>
        <authorList>
            <person name="Lee K."/>
            <person name="Ganzorig M."/>
        </authorList>
    </citation>
    <scope>NUCLEOTIDE SEQUENCE</scope>
    <source>
        <strain evidence="1">TT6</strain>
    </source>
</reference>